<keyword evidence="3" id="KW-1185">Reference proteome</keyword>
<dbReference type="EMBL" id="CP069362">
    <property type="protein sequence ID" value="WGS65049.1"/>
    <property type="molecule type" value="Genomic_DNA"/>
</dbReference>
<dbReference type="Proteomes" id="UP001232493">
    <property type="component" value="Chromosome"/>
</dbReference>
<evidence type="ECO:0000313" key="2">
    <source>
        <dbReference type="EMBL" id="WGS65049.1"/>
    </source>
</evidence>
<feature type="region of interest" description="Disordered" evidence="1">
    <location>
        <begin position="95"/>
        <end position="115"/>
    </location>
</feature>
<sequence>MINMKINPDSVNPLLGYRLDPGEPGLANSAPASLSIIRVLSQETGNLMAFKKEAARNGGYVVYSKISLDIQKRGAFLAAVAGKTQAMIIYKNKNSDNEENKNTSNIDNNKIDNNKNKKEQKIKKLEILIDQLKNYLNSESDPEIKSEIENKIKILENQLIMLKLGNYISNQNEEILGMIFTAYF</sequence>
<gene>
    <name evidence="2" type="ORF">JRV97_00400</name>
</gene>
<organism evidence="2 3">
    <name type="scientific">Marinitoga aeolica</name>
    <dbReference type="NCBI Taxonomy" id="2809031"/>
    <lineage>
        <taxon>Bacteria</taxon>
        <taxon>Thermotogati</taxon>
        <taxon>Thermotogota</taxon>
        <taxon>Thermotogae</taxon>
        <taxon>Petrotogales</taxon>
        <taxon>Petrotogaceae</taxon>
        <taxon>Marinitoga</taxon>
    </lineage>
</organism>
<reference evidence="2 3" key="1">
    <citation type="submission" date="2021-02" db="EMBL/GenBank/DDBJ databases">
        <title>Characterization of Marinitoga sp. nov. str. BP5-C20A.</title>
        <authorList>
            <person name="Erauso G."/>
            <person name="Postec A."/>
        </authorList>
    </citation>
    <scope>NUCLEOTIDE SEQUENCE [LARGE SCALE GENOMIC DNA]</scope>
    <source>
        <strain evidence="2 3">BP5-C20A</strain>
    </source>
</reference>
<dbReference type="RefSeq" id="WP_280999153.1">
    <property type="nucleotide sequence ID" value="NZ_CP069362.1"/>
</dbReference>
<name>A0ABY8PR11_9BACT</name>
<proteinExistence type="predicted"/>
<protein>
    <submittedName>
        <fullName evidence="2">Uncharacterized protein</fullName>
    </submittedName>
</protein>
<evidence type="ECO:0000313" key="3">
    <source>
        <dbReference type="Proteomes" id="UP001232493"/>
    </source>
</evidence>
<accession>A0ABY8PR11</accession>
<evidence type="ECO:0000256" key="1">
    <source>
        <dbReference type="SAM" id="MobiDB-lite"/>
    </source>
</evidence>